<evidence type="ECO:0000256" key="9">
    <source>
        <dbReference type="SAM" id="Phobius"/>
    </source>
</evidence>
<dbReference type="PANTHER" id="PTHR34992:SF11">
    <property type="entry name" value="COPPER ACQUISITION FACTOR BIM1-LIKE DOMAIN-CONTAINING PROTEIN"/>
    <property type="match status" value="1"/>
</dbReference>
<feature type="transmembrane region" description="Helical" evidence="9">
    <location>
        <begin position="233"/>
        <end position="254"/>
    </location>
</feature>
<dbReference type="PANTHER" id="PTHR34992">
    <property type="entry name" value="HYPHAL ANASTAMOSIS-7 PROTEIN"/>
    <property type="match status" value="1"/>
</dbReference>
<keyword evidence="6" id="KW-0325">Glycoprotein</keyword>
<dbReference type="AlphaFoldDB" id="A0AAN6GJR5"/>
<comment type="caution">
    <text evidence="12">The sequence shown here is derived from an EMBL/GenBank/DDBJ whole genome shotgun (WGS) entry which is preliminary data.</text>
</comment>
<name>A0AAN6GJR5_9BASI</name>
<comment type="subcellular location">
    <subcellularLocation>
        <location evidence="1">Cell membrane</location>
        <topology evidence="1">Lipid-anchor</topology>
        <topology evidence="1">GPI-anchor</topology>
    </subcellularLocation>
</comment>
<dbReference type="Pfam" id="PF20238">
    <property type="entry name" value="BIM1-like_dom"/>
    <property type="match status" value="1"/>
</dbReference>
<feature type="region of interest" description="Disordered" evidence="8">
    <location>
        <begin position="175"/>
        <end position="221"/>
    </location>
</feature>
<evidence type="ECO:0000256" key="7">
    <source>
        <dbReference type="ARBA" id="ARBA00023288"/>
    </source>
</evidence>
<keyword evidence="4 10" id="KW-0732">Signal</keyword>
<keyword evidence="9" id="KW-0812">Transmembrane</keyword>
<gene>
    <name evidence="12" type="ORF">OC842_000284</name>
</gene>
<evidence type="ECO:0000256" key="1">
    <source>
        <dbReference type="ARBA" id="ARBA00004609"/>
    </source>
</evidence>
<dbReference type="EMBL" id="JAPDMQ010000007">
    <property type="protein sequence ID" value="KAK0540831.1"/>
    <property type="molecule type" value="Genomic_DNA"/>
</dbReference>
<feature type="chain" id="PRO_5042833873" description="Copper acquisition factor BIM1-like domain-containing protein" evidence="10">
    <location>
        <begin position="22"/>
        <end position="255"/>
    </location>
</feature>
<sequence>MRSSATAALLLAASAATFANAHFTLDSPKSFGFDEDKEGTVPCGGFTIDGATRSPWYYKGGPVQLDSHHDTATVNIRISYAANPSTAEDFTAIPALKENLALKGQGEFCFTVDASAAAPPQGTTLAAGTNATLLVEFISTVHGALYQCAAVTFVDSAAAGTGANLNCTNSLTASAAPAGSSGDDDHNDGDGHDHSSTTGASAPPASSTTSGAAAGATSGSSNNTGAGVRQASFLGGSAAAALLAVAGAAGVAALL</sequence>
<accession>A0AAN6GJR5</accession>
<keyword evidence="7" id="KW-0449">Lipoprotein</keyword>
<reference evidence="12" key="1">
    <citation type="journal article" date="2023" name="PhytoFront">
        <title>Draft Genome Resources of Seven Strains of Tilletia horrida, Causal Agent of Kernel Smut of Rice.</title>
        <authorList>
            <person name="Khanal S."/>
            <person name="Antony Babu S."/>
            <person name="Zhou X.G."/>
        </authorList>
    </citation>
    <scope>NUCLEOTIDE SEQUENCE</scope>
    <source>
        <strain evidence="12">TX3</strain>
    </source>
</reference>
<proteinExistence type="predicted"/>
<evidence type="ECO:0000256" key="10">
    <source>
        <dbReference type="SAM" id="SignalP"/>
    </source>
</evidence>
<keyword evidence="13" id="KW-1185">Reference proteome</keyword>
<feature type="domain" description="Copper acquisition factor BIM1-like" evidence="11">
    <location>
        <begin position="20"/>
        <end position="170"/>
    </location>
</feature>
<evidence type="ECO:0000256" key="8">
    <source>
        <dbReference type="SAM" id="MobiDB-lite"/>
    </source>
</evidence>
<evidence type="ECO:0000259" key="11">
    <source>
        <dbReference type="Pfam" id="PF20238"/>
    </source>
</evidence>
<evidence type="ECO:0000256" key="5">
    <source>
        <dbReference type="ARBA" id="ARBA00023136"/>
    </source>
</evidence>
<keyword evidence="2" id="KW-1003">Cell membrane</keyword>
<dbReference type="GO" id="GO:0098552">
    <property type="term" value="C:side of membrane"/>
    <property type="evidence" value="ECO:0007669"/>
    <property type="project" value="UniProtKB-KW"/>
</dbReference>
<evidence type="ECO:0000256" key="3">
    <source>
        <dbReference type="ARBA" id="ARBA00022622"/>
    </source>
</evidence>
<keyword evidence="3" id="KW-0336">GPI-anchor</keyword>
<dbReference type="Proteomes" id="UP001176521">
    <property type="component" value="Unassembled WGS sequence"/>
</dbReference>
<evidence type="ECO:0000313" key="13">
    <source>
        <dbReference type="Proteomes" id="UP001176521"/>
    </source>
</evidence>
<keyword evidence="5 9" id="KW-0472">Membrane</keyword>
<feature type="signal peptide" evidence="10">
    <location>
        <begin position="1"/>
        <end position="21"/>
    </location>
</feature>
<evidence type="ECO:0000256" key="6">
    <source>
        <dbReference type="ARBA" id="ARBA00023180"/>
    </source>
</evidence>
<keyword evidence="9" id="KW-1133">Transmembrane helix</keyword>
<dbReference type="CDD" id="cd21176">
    <property type="entry name" value="LPMO_auxiliary-like"/>
    <property type="match status" value="1"/>
</dbReference>
<evidence type="ECO:0000256" key="4">
    <source>
        <dbReference type="ARBA" id="ARBA00022729"/>
    </source>
</evidence>
<organism evidence="12 13">
    <name type="scientific">Tilletia horrida</name>
    <dbReference type="NCBI Taxonomy" id="155126"/>
    <lineage>
        <taxon>Eukaryota</taxon>
        <taxon>Fungi</taxon>
        <taxon>Dikarya</taxon>
        <taxon>Basidiomycota</taxon>
        <taxon>Ustilaginomycotina</taxon>
        <taxon>Exobasidiomycetes</taxon>
        <taxon>Tilletiales</taxon>
        <taxon>Tilletiaceae</taxon>
        <taxon>Tilletia</taxon>
    </lineage>
</organism>
<dbReference type="InterPro" id="IPR046530">
    <property type="entry name" value="BIM1-like_dom"/>
</dbReference>
<evidence type="ECO:0000256" key="2">
    <source>
        <dbReference type="ARBA" id="ARBA00022475"/>
    </source>
</evidence>
<feature type="compositionally biased region" description="Low complexity" evidence="8">
    <location>
        <begin position="196"/>
        <end position="221"/>
    </location>
</feature>
<evidence type="ECO:0000313" key="12">
    <source>
        <dbReference type="EMBL" id="KAK0540831.1"/>
    </source>
</evidence>
<dbReference type="GO" id="GO:0005886">
    <property type="term" value="C:plasma membrane"/>
    <property type="evidence" value="ECO:0007669"/>
    <property type="project" value="UniProtKB-SubCell"/>
</dbReference>
<dbReference type="InterPro" id="IPR046936">
    <property type="entry name" value="BIM1-like"/>
</dbReference>
<protein>
    <recommendedName>
        <fullName evidence="11">Copper acquisition factor BIM1-like domain-containing protein</fullName>
    </recommendedName>
</protein>